<dbReference type="GO" id="GO:0005759">
    <property type="term" value="C:mitochondrial matrix"/>
    <property type="evidence" value="ECO:0007669"/>
    <property type="project" value="TreeGrafter"/>
</dbReference>
<feature type="domain" description="RAP" evidence="2">
    <location>
        <begin position="571"/>
        <end position="635"/>
    </location>
</feature>
<feature type="region of interest" description="Disordered" evidence="1">
    <location>
        <begin position="801"/>
        <end position="906"/>
    </location>
</feature>
<evidence type="ECO:0000259" key="2">
    <source>
        <dbReference type="PROSITE" id="PS51286"/>
    </source>
</evidence>
<dbReference type="GO" id="GO:0000963">
    <property type="term" value="P:mitochondrial RNA processing"/>
    <property type="evidence" value="ECO:0007669"/>
    <property type="project" value="TreeGrafter"/>
</dbReference>
<dbReference type="SMART" id="SM00952">
    <property type="entry name" value="RAP"/>
    <property type="match status" value="1"/>
</dbReference>
<dbReference type="EMBL" id="JAEHOC010000077">
    <property type="protein sequence ID" value="KAG2423578.1"/>
    <property type="molecule type" value="Genomic_DNA"/>
</dbReference>
<feature type="compositionally biased region" description="Low complexity" evidence="1">
    <location>
        <begin position="854"/>
        <end position="878"/>
    </location>
</feature>
<feature type="region of interest" description="Disordered" evidence="1">
    <location>
        <begin position="683"/>
        <end position="776"/>
    </location>
</feature>
<name>A0A835SA93_CHLIN</name>
<dbReference type="Pfam" id="PF08373">
    <property type="entry name" value="RAP"/>
    <property type="match status" value="1"/>
</dbReference>
<dbReference type="InterPro" id="IPR050870">
    <property type="entry name" value="FAST_kinase"/>
</dbReference>
<comment type="caution">
    <text evidence="3">The sequence shown here is derived from an EMBL/GenBank/DDBJ whole genome shotgun (WGS) entry which is preliminary data.</text>
</comment>
<evidence type="ECO:0000313" key="4">
    <source>
        <dbReference type="Proteomes" id="UP000650467"/>
    </source>
</evidence>
<dbReference type="GO" id="GO:0044528">
    <property type="term" value="P:regulation of mitochondrial mRNA stability"/>
    <property type="evidence" value="ECO:0007669"/>
    <property type="project" value="TreeGrafter"/>
</dbReference>
<dbReference type="PANTHER" id="PTHR21228">
    <property type="entry name" value="FAST LEU-RICH DOMAIN-CONTAINING"/>
    <property type="match status" value="1"/>
</dbReference>
<dbReference type="OrthoDB" id="548992at2759"/>
<feature type="compositionally biased region" description="Gly residues" evidence="1">
    <location>
        <begin position="831"/>
        <end position="842"/>
    </location>
</feature>
<dbReference type="Proteomes" id="UP000650467">
    <property type="component" value="Unassembled WGS sequence"/>
</dbReference>
<dbReference type="GO" id="GO:1901259">
    <property type="term" value="P:chloroplast rRNA processing"/>
    <property type="evidence" value="ECO:0007669"/>
    <property type="project" value="TreeGrafter"/>
</dbReference>
<dbReference type="PROSITE" id="PS51286">
    <property type="entry name" value="RAP"/>
    <property type="match status" value="1"/>
</dbReference>
<dbReference type="GO" id="GO:0009507">
    <property type="term" value="C:chloroplast"/>
    <property type="evidence" value="ECO:0007669"/>
    <property type="project" value="GOC"/>
</dbReference>
<sequence length="906" mass="92972">MGECRTLEELQGVIDRRLTVWSQRKHFINMSAAFTLCGKLESAGPGDAATAAARASVIAALAPALLPLVPRIRKPTQCSIVLWALAKVGRASSGNGDAPVTAAQLLAVSLLQRLADTVVLAEAKPQELANALWALAKLREDQRQRGSGWDPTSSPHLATLAGAVASRLSAAAGHGFKVQELSNILWACAKLGYRDSEILQLLAAAAVDASCKMNEQHLANSLWALGALSCSEPEYSPAVRALCGEALRRLRTEMLAGAFKPQELSNILIALAGLQLGGDQAALVAAVAVECARRDFAGFKPQDISNSAWALAKMGYGVCSTPLATKQQQSQQQWYAAAVAAAQRPGVMAGAIAQEWANLLYALALVRHQPPPSLLDAAGAASAMHRGKSQECANTLWALGVLQLRHGGVEAAVCGRLGELLQRKPESVAAQGVCNSLWALAVLGGGGAAGPPAAADLALALACEAVRRHAELTEDDLCQLWQAQRALGGEVVEALARSPDLQAAMEAAVAASRRARGVEPTTSTQQQVVNALHRLQQQGRLPIVSVRAEVAVAGVLGPVDVVLDWSDGRQVAVEVDGPDHFFSNRQRDPSAVDGSTALRNRQLRRALGAGHVLCVPYWEWYGLSGRAEQEAYLLRRLQQAVQPLAVQSGATVPAAAAAGVDSVAAATAAATAATAATASAATARARAGRRQKGRATQSSAVGGTAAADTPAAPPRGGQQPDDTHQPQRQLLDKPATDRGGGGGGGSSQTRILTTRRKAPPQQQQAQKGQQGQQLEGATAGAGAGVAVVNGGGAGAAAAASPAAASQARPAGQQAQQRGPRRRMASVASSAGGVGGGGAGGAGETPPPPPPPPQRGSQGVASAAARRSRRLAAPPAAAAVEIKQQEQLAADAPGRVAGGGKRRRLAS</sequence>
<feature type="compositionally biased region" description="Pro residues" evidence="1">
    <location>
        <begin position="844"/>
        <end position="853"/>
    </location>
</feature>
<organism evidence="3 4">
    <name type="scientific">Chlamydomonas incerta</name>
    <dbReference type="NCBI Taxonomy" id="51695"/>
    <lineage>
        <taxon>Eukaryota</taxon>
        <taxon>Viridiplantae</taxon>
        <taxon>Chlorophyta</taxon>
        <taxon>core chlorophytes</taxon>
        <taxon>Chlorophyceae</taxon>
        <taxon>CS clade</taxon>
        <taxon>Chlamydomonadales</taxon>
        <taxon>Chlamydomonadaceae</taxon>
        <taxon>Chlamydomonas</taxon>
    </lineage>
</organism>
<feature type="compositionally biased region" description="Low complexity" evidence="1">
    <location>
        <begin position="694"/>
        <end position="717"/>
    </location>
</feature>
<accession>A0A835SA93</accession>
<keyword evidence="4" id="KW-1185">Reference proteome</keyword>
<dbReference type="GO" id="GO:0003723">
    <property type="term" value="F:RNA binding"/>
    <property type="evidence" value="ECO:0007669"/>
    <property type="project" value="TreeGrafter"/>
</dbReference>
<feature type="compositionally biased region" description="Low complexity" evidence="1">
    <location>
        <begin position="801"/>
        <end position="817"/>
    </location>
</feature>
<dbReference type="AlphaFoldDB" id="A0A835SA93"/>
<feature type="compositionally biased region" description="Basic and acidic residues" evidence="1">
    <location>
        <begin position="721"/>
        <end position="736"/>
    </location>
</feature>
<evidence type="ECO:0000313" key="3">
    <source>
        <dbReference type="EMBL" id="KAG2423578.1"/>
    </source>
</evidence>
<gene>
    <name evidence="3" type="ORF">HXX76_015217</name>
</gene>
<protein>
    <recommendedName>
        <fullName evidence="2">RAP domain-containing protein</fullName>
    </recommendedName>
</protein>
<feature type="compositionally biased region" description="Low complexity" evidence="1">
    <location>
        <begin position="759"/>
        <end position="776"/>
    </location>
</feature>
<dbReference type="InterPro" id="IPR013584">
    <property type="entry name" value="RAP"/>
</dbReference>
<dbReference type="GO" id="GO:0035770">
    <property type="term" value="C:ribonucleoprotein granule"/>
    <property type="evidence" value="ECO:0007669"/>
    <property type="project" value="TreeGrafter"/>
</dbReference>
<proteinExistence type="predicted"/>
<reference evidence="3" key="1">
    <citation type="journal article" date="2020" name="bioRxiv">
        <title>Comparative genomics of Chlamydomonas.</title>
        <authorList>
            <person name="Craig R.J."/>
            <person name="Hasan A.R."/>
            <person name="Ness R.W."/>
            <person name="Keightley P.D."/>
        </authorList>
    </citation>
    <scope>NUCLEOTIDE SEQUENCE</scope>
    <source>
        <strain evidence="3">SAG 7.73</strain>
    </source>
</reference>
<evidence type="ECO:0000256" key="1">
    <source>
        <dbReference type="SAM" id="MobiDB-lite"/>
    </source>
</evidence>
<dbReference type="PANTHER" id="PTHR21228:SF40">
    <property type="entry name" value="LD45607P"/>
    <property type="match status" value="1"/>
</dbReference>